<dbReference type="PRINTS" id="PR00344">
    <property type="entry name" value="BCTRLSENSOR"/>
</dbReference>
<dbReference type="InterPro" id="IPR036097">
    <property type="entry name" value="HisK_dim/P_sf"/>
</dbReference>
<evidence type="ECO:0000256" key="7">
    <source>
        <dbReference type="SAM" id="Coils"/>
    </source>
</evidence>
<feature type="transmembrane region" description="Helical" evidence="8">
    <location>
        <begin position="140"/>
        <end position="159"/>
    </location>
</feature>
<feature type="transmembrane region" description="Helical" evidence="8">
    <location>
        <begin position="255"/>
        <end position="273"/>
    </location>
</feature>
<feature type="transmembrane region" description="Helical" evidence="8">
    <location>
        <begin position="171"/>
        <end position="188"/>
    </location>
</feature>
<keyword evidence="5" id="KW-0418">Kinase</keyword>
<dbReference type="GO" id="GO:0000155">
    <property type="term" value="F:phosphorelay sensor kinase activity"/>
    <property type="evidence" value="ECO:0007669"/>
    <property type="project" value="InterPro"/>
</dbReference>
<dbReference type="Gene3D" id="1.10.287.130">
    <property type="match status" value="1"/>
</dbReference>
<evidence type="ECO:0000313" key="11">
    <source>
        <dbReference type="Proteomes" id="UP000179052"/>
    </source>
</evidence>
<protein>
    <recommendedName>
        <fullName evidence="2">histidine kinase</fullName>
        <ecNumber evidence="2">2.7.13.3</ecNumber>
    </recommendedName>
</protein>
<dbReference type="Proteomes" id="UP000179052">
    <property type="component" value="Unassembled WGS sequence"/>
</dbReference>
<keyword evidence="7" id="KW-0175">Coiled coil</keyword>
<keyword evidence="8" id="KW-1133">Transmembrane helix</keyword>
<dbReference type="InterPro" id="IPR050736">
    <property type="entry name" value="Sensor_HK_Regulatory"/>
</dbReference>
<dbReference type="InterPro" id="IPR036890">
    <property type="entry name" value="HATPase_C_sf"/>
</dbReference>
<organism evidence="10 11">
    <name type="scientific">Candidatus Sungbacteria bacterium RIFCSPLOWO2_02_FULL_48_13b</name>
    <dbReference type="NCBI Taxonomy" id="1802283"/>
    <lineage>
        <taxon>Bacteria</taxon>
        <taxon>Candidatus Sungiibacteriota</taxon>
    </lineage>
</organism>
<feature type="transmembrane region" description="Helical" evidence="8">
    <location>
        <begin position="6"/>
        <end position="25"/>
    </location>
</feature>
<comment type="catalytic activity">
    <reaction evidence="1">
        <text>ATP + protein L-histidine = ADP + protein N-phospho-L-histidine.</text>
        <dbReference type="EC" id="2.7.13.3"/>
    </reaction>
</comment>
<dbReference type="SUPFAM" id="SSF55874">
    <property type="entry name" value="ATPase domain of HSP90 chaperone/DNA topoisomerase II/histidine kinase"/>
    <property type="match status" value="1"/>
</dbReference>
<evidence type="ECO:0000256" key="4">
    <source>
        <dbReference type="ARBA" id="ARBA00022679"/>
    </source>
</evidence>
<dbReference type="CDD" id="cd00082">
    <property type="entry name" value="HisKA"/>
    <property type="match status" value="1"/>
</dbReference>
<keyword evidence="6" id="KW-0902">Two-component regulatory system</keyword>
<evidence type="ECO:0000256" key="1">
    <source>
        <dbReference type="ARBA" id="ARBA00000085"/>
    </source>
</evidence>
<dbReference type="PROSITE" id="PS50109">
    <property type="entry name" value="HIS_KIN"/>
    <property type="match status" value="1"/>
</dbReference>
<feature type="coiled-coil region" evidence="7">
    <location>
        <begin position="279"/>
        <end position="306"/>
    </location>
</feature>
<dbReference type="PANTHER" id="PTHR43711:SF31">
    <property type="entry name" value="HISTIDINE KINASE"/>
    <property type="match status" value="1"/>
</dbReference>
<keyword evidence="3" id="KW-0597">Phosphoprotein</keyword>
<gene>
    <name evidence="10" type="ORF">A3H71_01180</name>
</gene>
<sequence>MSVEIYTKLIFLVGLSFTSFGLLTYTRIPRTYSNKLFGALSLGFALWSFSWFFMLVYTQNDSVALFWARMLNFGAIWIPILYSHWLLSLLGLQIRRRMLIICGYSISLIFSLFAFTPLFIKGVHPIFLFPVWPDPGMLYLWFIGVSYIGVVGAAIALVAHKFSGLSRSERYLMLYVLGFGGGATNFFAMYNLSIITPTGLFLGALGVLVAPYFFAYSALRYGLMNVKIIFTEAFAALLVLILVARSLTSETNTDLTVNILTLASVTVFVYLLVKSVIREVEQREKIESLAAELSSANEELKKLDAAKSEFISIAGHQLRTPLTVIKGYTSMVLEGSFGKIPDSIKESLNRVLIASTTLAKLVTDLLDLSRIESGKIRYEFKEVKLEDIIHGVLQELEETAKVKNIPLIYKNENAADSRMIGDFDKLHEVVINIVDNAIKYSEHGSVELVLRKLGPGNSQRLALSVKDSGIGVKPEDIPKLFGKFVRSENAKRIRPDGMGLGLYIVKRIVEDHKGHVRVESEGVGKGSTFSVELPALS</sequence>
<evidence type="ECO:0000313" key="10">
    <source>
        <dbReference type="EMBL" id="OHA11501.1"/>
    </source>
</evidence>
<dbReference type="EMBL" id="MHQV01000008">
    <property type="protein sequence ID" value="OHA11501.1"/>
    <property type="molecule type" value="Genomic_DNA"/>
</dbReference>
<keyword evidence="8" id="KW-0472">Membrane</keyword>
<dbReference type="InterPro" id="IPR003594">
    <property type="entry name" value="HATPase_dom"/>
</dbReference>
<evidence type="ECO:0000256" key="8">
    <source>
        <dbReference type="SAM" id="Phobius"/>
    </source>
</evidence>
<feature type="transmembrane region" description="Helical" evidence="8">
    <location>
        <begin position="99"/>
        <end position="120"/>
    </location>
</feature>
<reference evidence="10 11" key="1">
    <citation type="journal article" date="2016" name="Nat. Commun.">
        <title>Thousands of microbial genomes shed light on interconnected biogeochemical processes in an aquifer system.</title>
        <authorList>
            <person name="Anantharaman K."/>
            <person name="Brown C.T."/>
            <person name="Hug L.A."/>
            <person name="Sharon I."/>
            <person name="Castelle C.J."/>
            <person name="Probst A.J."/>
            <person name="Thomas B.C."/>
            <person name="Singh A."/>
            <person name="Wilkins M.J."/>
            <person name="Karaoz U."/>
            <person name="Brodie E.L."/>
            <person name="Williams K.H."/>
            <person name="Hubbard S.S."/>
            <person name="Banfield J.F."/>
        </authorList>
    </citation>
    <scope>NUCLEOTIDE SEQUENCE [LARGE SCALE GENOMIC DNA]</scope>
</reference>
<dbReference type="SMART" id="SM00388">
    <property type="entry name" value="HisKA"/>
    <property type="match status" value="1"/>
</dbReference>
<evidence type="ECO:0000256" key="2">
    <source>
        <dbReference type="ARBA" id="ARBA00012438"/>
    </source>
</evidence>
<feature type="transmembrane region" description="Helical" evidence="8">
    <location>
        <begin position="64"/>
        <end position="87"/>
    </location>
</feature>
<comment type="caution">
    <text evidence="10">The sequence shown here is derived from an EMBL/GenBank/DDBJ whole genome shotgun (WGS) entry which is preliminary data.</text>
</comment>
<dbReference type="Gene3D" id="3.30.565.10">
    <property type="entry name" value="Histidine kinase-like ATPase, C-terminal domain"/>
    <property type="match status" value="1"/>
</dbReference>
<proteinExistence type="predicted"/>
<dbReference type="SUPFAM" id="SSF47384">
    <property type="entry name" value="Homodimeric domain of signal transducing histidine kinase"/>
    <property type="match status" value="1"/>
</dbReference>
<dbReference type="Pfam" id="PF00512">
    <property type="entry name" value="HisKA"/>
    <property type="match status" value="1"/>
</dbReference>
<dbReference type="EC" id="2.7.13.3" evidence="2"/>
<dbReference type="PANTHER" id="PTHR43711">
    <property type="entry name" value="TWO-COMPONENT HISTIDINE KINASE"/>
    <property type="match status" value="1"/>
</dbReference>
<dbReference type="FunFam" id="3.30.565.10:FF:000006">
    <property type="entry name" value="Sensor histidine kinase WalK"/>
    <property type="match status" value="1"/>
</dbReference>
<dbReference type="AlphaFoldDB" id="A0A1G2LL11"/>
<keyword evidence="4" id="KW-0808">Transferase</keyword>
<feature type="transmembrane region" description="Helical" evidence="8">
    <location>
        <begin position="37"/>
        <end position="58"/>
    </location>
</feature>
<keyword evidence="8" id="KW-0812">Transmembrane</keyword>
<evidence type="ECO:0000259" key="9">
    <source>
        <dbReference type="PROSITE" id="PS50109"/>
    </source>
</evidence>
<dbReference type="STRING" id="1802283.A3H71_01180"/>
<evidence type="ECO:0000256" key="5">
    <source>
        <dbReference type="ARBA" id="ARBA00022777"/>
    </source>
</evidence>
<evidence type="ECO:0000256" key="3">
    <source>
        <dbReference type="ARBA" id="ARBA00022553"/>
    </source>
</evidence>
<feature type="domain" description="Histidine kinase" evidence="9">
    <location>
        <begin position="313"/>
        <end position="537"/>
    </location>
</feature>
<evidence type="ECO:0000256" key="6">
    <source>
        <dbReference type="ARBA" id="ARBA00023012"/>
    </source>
</evidence>
<feature type="transmembrane region" description="Helical" evidence="8">
    <location>
        <begin position="194"/>
        <end position="214"/>
    </location>
</feature>
<accession>A0A1G2LL11</accession>
<feature type="transmembrane region" description="Helical" evidence="8">
    <location>
        <begin position="226"/>
        <end position="243"/>
    </location>
</feature>
<name>A0A1G2LL11_9BACT</name>
<dbReference type="SMART" id="SM00387">
    <property type="entry name" value="HATPase_c"/>
    <property type="match status" value="1"/>
</dbReference>
<dbReference type="InterPro" id="IPR004358">
    <property type="entry name" value="Sig_transdc_His_kin-like_C"/>
</dbReference>
<dbReference type="InterPro" id="IPR005467">
    <property type="entry name" value="His_kinase_dom"/>
</dbReference>
<dbReference type="Pfam" id="PF02518">
    <property type="entry name" value="HATPase_c"/>
    <property type="match status" value="1"/>
</dbReference>
<dbReference type="InterPro" id="IPR003661">
    <property type="entry name" value="HisK_dim/P_dom"/>
</dbReference>